<dbReference type="NCBIfam" id="TIGR03263">
    <property type="entry name" value="guanyl_kin"/>
    <property type="match status" value="1"/>
</dbReference>
<evidence type="ECO:0000256" key="9">
    <source>
        <dbReference type="HAMAP-Rule" id="MF_00328"/>
    </source>
</evidence>
<dbReference type="InterPro" id="IPR008144">
    <property type="entry name" value="Guanylate_kin-like_dom"/>
</dbReference>
<name>A0A6I4U065_9SPHN</name>
<evidence type="ECO:0000256" key="7">
    <source>
        <dbReference type="ARBA" id="ARBA00022840"/>
    </source>
</evidence>
<dbReference type="GO" id="GO:0005829">
    <property type="term" value="C:cytosol"/>
    <property type="evidence" value="ECO:0007669"/>
    <property type="project" value="TreeGrafter"/>
</dbReference>
<comment type="caution">
    <text evidence="11">The sequence shown here is derived from an EMBL/GenBank/DDBJ whole genome shotgun (WGS) entry which is preliminary data.</text>
</comment>
<dbReference type="HAMAP" id="MF_00328">
    <property type="entry name" value="Guanylate_kinase"/>
    <property type="match status" value="1"/>
</dbReference>
<dbReference type="InterPro" id="IPR027417">
    <property type="entry name" value="P-loop_NTPase"/>
</dbReference>
<evidence type="ECO:0000256" key="3">
    <source>
        <dbReference type="ARBA" id="ARBA00016296"/>
    </source>
</evidence>
<dbReference type="OrthoDB" id="9808150at2"/>
<evidence type="ECO:0000256" key="8">
    <source>
        <dbReference type="ARBA" id="ARBA00030128"/>
    </source>
</evidence>
<dbReference type="Gene3D" id="3.40.50.300">
    <property type="entry name" value="P-loop containing nucleotide triphosphate hydrolases"/>
    <property type="match status" value="1"/>
</dbReference>
<organism evidence="11 12">
    <name type="scientific">Alteriqipengyuania halimionae</name>
    <dbReference type="NCBI Taxonomy" id="1926630"/>
    <lineage>
        <taxon>Bacteria</taxon>
        <taxon>Pseudomonadati</taxon>
        <taxon>Pseudomonadota</taxon>
        <taxon>Alphaproteobacteria</taxon>
        <taxon>Sphingomonadales</taxon>
        <taxon>Erythrobacteraceae</taxon>
        <taxon>Alteriqipengyuania</taxon>
    </lineage>
</organism>
<dbReference type="AlphaFoldDB" id="A0A6I4U065"/>
<dbReference type="Proteomes" id="UP000429229">
    <property type="component" value="Unassembled WGS sequence"/>
</dbReference>
<dbReference type="Pfam" id="PF00625">
    <property type="entry name" value="Guanylate_kin"/>
    <property type="match status" value="1"/>
</dbReference>
<dbReference type="SMART" id="SM00072">
    <property type="entry name" value="GuKc"/>
    <property type="match status" value="1"/>
</dbReference>
<keyword evidence="9" id="KW-0963">Cytoplasm</keyword>
<dbReference type="PROSITE" id="PS00856">
    <property type="entry name" value="GUANYLATE_KINASE_1"/>
    <property type="match status" value="1"/>
</dbReference>
<dbReference type="SUPFAM" id="SSF52540">
    <property type="entry name" value="P-loop containing nucleoside triphosphate hydrolases"/>
    <property type="match status" value="1"/>
</dbReference>
<protein>
    <recommendedName>
        <fullName evidence="3 9">Guanylate kinase</fullName>
        <ecNumber evidence="2 9">2.7.4.8</ecNumber>
    </recommendedName>
    <alternativeName>
        <fullName evidence="8 9">GMP kinase</fullName>
    </alternativeName>
</protein>
<evidence type="ECO:0000259" key="10">
    <source>
        <dbReference type="PROSITE" id="PS50052"/>
    </source>
</evidence>
<comment type="catalytic activity">
    <reaction evidence="9">
        <text>GMP + ATP = GDP + ADP</text>
        <dbReference type="Rhea" id="RHEA:20780"/>
        <dbReference type="ChEBI" id="CHEBI:30616"/>
        <dbReference type="ChEBI" id="CHEBI:58115"/>
        <dbReference type="ChEBI" id="CHEBI:58189"/>
        <dbReference type="ChEBI" id="CHEBI:456216"/>
        <dbReference type="EC" id="2.7.4.8"/>
    </reaction>
</comment>
<dbReference type="InterPro" id="IPR017665">
    <property type="entry name" value="Guanylate_kinase"/>
</dbReference>
<evidence type="ECO:0000256" key="1">
    <source>
        <dbReference type="ARBA" id="ARBA00005790"/>
    </source>
</evidence>
<keyword evidence="5 9" id="KW-0547">Nucleotide-binding</keyword>
<dbReference type="Gene3D" id="3.30.63.10">
    <property type="entry name" value="Guanylate Kinase phosphate binding domain"/>
    <property type="match status" value="1"/>
</dbReference>
<keyword evidence="4 9" id="KW-0808">Transferase</keyword>
<keyword evidence="6 9" id="KW-0418">Kinase</keyword>
<sequence>MGVDLRPRSGASAAMASHDTTLQRRGLMFILSSPSGAGKTTIARMLLDRDGHIGMSVSVTTRPMRPGEVNGKDYHFVTDAEFDQMIEEDDFYEWAHVFDHRYGTPKGKIRNALKEGKDFLFDIDWQGTQQLYQKDQQDVVRVFILPPSLGELHNRLRGRGTDSEEVISGRMDRARAEISHWDGYDYVVINDDVEECYTKVREILDAERMKRQRQTGLIGFVRGLMSPDGEPQSS</sequence>
<feature type="binding site" evidence="9">
    <location>
        <begin position="33"/>
        <end position="40"/>
    </location>
    <ligand>
        <name>ATP</name>
        <dbReference type="ChEBI" id="CHEBI:30616"/>
    </ligand>
</feature>
<dbReference type="PROSITE" id="PS50052">
    <property type="entry name" value="GUANYLATE_KINASE_2"/>
    <property type="match status" value="1"/>
</dbReference>
<evidence type="ECO:0000313" key="12">
    <source>
        <dbReference type="Proteomes" id="UP000429229"/>
    </source>
</evidence>
<keyword evidence="7 9" id="KW-0067">ATP-binding</keyword>
<dbReference type="CDD" id="cd00071">
    <property type="entry name" value="GMPK"/>
    <property type="match status" value="1"/>
</dbReference>
<dbReference type="InterPro" id="IPR008145">
    <property type="entry name" value="GK/Ca_channel_bsu"/>
</dbReference>
<accession>A0A6I4U065</accession>
<comment type="subcellular location">
    <subcellularLocation>
        <location evidence="9">Cytoplasm</location>
    </subcellularLocation>
</comment>
<comment type="similarity">
    <text evidence="1 9">Belongs to the guanylate kinase family.</text>
</comment>
<proteinExistence type="inferred from homology"/>
<dbReference type="GO" id="GO:0004385">
    <property type="term" value="F:GMP kinase activity"/>
    <property type="evidence" value="ECO:0007669"/>
    <property type="project" value="UniProtKB-UniRule"/>
</dbReference>
<reference evidence="11 12" key="1">
    <citation type="submission" date="2019-12" db="EMBL/GenBank/DDBJ databases">
        <title>Genomic-based taxomic classification of the family Erythrobacteraceae.</title>
        <authorList>
            <person name="Xu L."/>
        </authorList>
    </citation>
    <scope>NUCLEOTIDE SEQUENCE [LARGE SCALE GENOMIC DNA]</scope>
    <source>
        <strain evidence="11 12">LMG 29519</strain>
    </source>
</reference>
<dbReference type="PANTHER" id="PTHR23117:SF13">
    <property type="entry name" value="GUANYLATE KINASE"/>
    <property type="match status" value="1"/>
</dbReference>
<evidence type="ECO:0000313" key="11">
    <source>
        <dbReference type="EMBL" id="MXP08604.1"/>
    </source>
</evidence>
<evidence type="ECO:0000256" key="2">
    <source>
        <dbReference type="ARBA" id="ARBA00012961"/>
    </source>
</evidence>
<dbReference type="FunFam" id="3.30.63.10:FF:000002">
    <property type="entry name" value="Guanylate kinase 1"/>
    <property type="match status" value="1"/>
</dbReference>
<dbReference type="InterPro" id="IPR020590">
    <property type="entry name" value="Guanylate_kinase_CS"/>
</dbReference>
<dbReference type="GO" id="GO:0005524">
    <property type="term" value="F:ATP binding"/>
    <property type="evidence" value="ECO:0007669"/>
    <property type="project" value="UniProtKB-UniRule"/>
</dbReference>
<feature type="domain" description="Guanylate kinase-like" evidence="10">
    <location>
        <begin position="26"/>
        <end position="205"/>
    </location>
</feature>
<comment type="function">
    <text evidence="9">Essential for recycling GMP and indirectly, cGMP.</text>
</comment>
<keyword evidence="12" id="KW-1185">Reference proteome</keyword>
<evidence type="ECO:0000256" key="6">
    <source>
        <dbReference type="ARBA" id="ARBA00022777"/>
    </source>
</evidence>
<dbReference type="EC" id="2.7.4.8" evidence="2 9"/>
<dbReference type="EMBL" id="WTYR01000001">
    <property type="protein sequence ID" value="MXP08604.1"/>
    <property type="molecule type" value="Genomic_DNA"/>
</dbReference>
<dbReference type="PANTHER" id="PTHR23117">
    <property type="entry name" value="GUANYLATE KINASE-RELATED"/>
    <property type="match status" value="1"/>
</dbReference>
<gene>
    <name evidence="9" type="primary">gmk</name>
    <name evidence="11" type="ORF">GRI68_00210</name>
</gene>
<evidence type="ECO:0000256" key="4">
    <source>
        <dbReference type="ARBA" id="ARBA00022679"/>
    </source>
</evidence>
<evidence type="ECO:0000256" key="5">
    <source>
        <dbReference type="ARBA" id="ARBA00022741"/>
    </source>
</evidence>